<dbReference type="GO" id="GO:0008360">
    <property type="term" value="P:regulation of cell shape"/>
    <property type="evidence" value="ECO:0007669"/>
    <property type="project" value="UniProtKB-KW"/>
</dbReference>
<dbReference type="EC" id="3.6.1.27" evidence="3"/>
<gene>
    <name evidence="17" type="ORF">DSM106972_084450</name>
</gene>
<evidence type="ECO:0000256" key="7">
    <source>
        <dbReference type="ARBA" id="ARBA00022801"/>
    </source>
</evidence>
<evidence type="ECO:0000256" key="5">
    <source>
        <dbReference type="ARBA" id="ARBA00022475"/>
    </source>
</evidence>
<dbReference type="GO" id="GO:0009252">
    <property type="term" value="P:peptidoglycan biosynthetic process"/>
    <property type="evidence" value="ECO:0007669"/>
    <property type="project" value="UniProtKB-KW"/>
</dbReference>
<keyword evidence="13" id="KW-0961">Cell wall biogenesis/degradation</keyword>
<evidence type="ECO:0000256" key="12">
    <source>
        <dbReference type="ARBA" id="ARBA00023251"/>
    </source>
</evidence>
<evidence type="ECO:0000256" key="10">
    <source>
        <dbReference type="ARBA" id="ARBA00022989"/>
    </source>
</evidence>
<comment type="catalytic activity">
    <reaction evidence="16">
        <text>di-trans,octa-cis-undecaprenyl diphosphate + H2O = di-trans,octa-cis-undecaprenyl phosphate + phosphate + H(+)</text>
        <dbReference type="Rhea" id="RHEA:28094"/>
        <dbReference type="ChEBI" id="CHEBI:15377"/>
        <dbReference type="ChEBI" id="CHEBI:15378"/>
        <dbReference type="ChEBI" id="CHEBI:43474"/>
        <dbReference type="ChEBI" id="CHEBI:58405"/>
        <dbReference type="ChEBI" id="CHEBI:60392"/>
        <dbReference type="EC" id="3.6.1.27"/>
    </reaction>
</comment>
<proteinExistence type="inferred from homology"/>
<dbReference type="GO" id="GO:0005886">
    <property type="term" value="C:plasma membrane"/>
    <property type="evidence" value="ECO:0007669"/>
    <property type="project" value="UniProtKB-SubCell"/>
</dbReference>
<evidence type="ECO:0000256" key="4">
    <source>
        <dbReference type="ARBA" id="ARBA00021581"/>
    </source>
</evidence>
<evidence type="ECO:0000256" key="15">
    <source>
        <dbReference type="ARBA" id="ARBA00032932"/>
    </source>
</evidence>
<dbReference type="Proteomes" id="UP000271624">
    <property type="component" value="Unassembled WGS sequence"/>
</dbReference>
<keyword evidence="9" id="KW-0573">Peptidoglycan synthesis</keyword>
<evidence type="ECO:0000256" key="1">
    <source>
        <dbReference type="ARBA" id="ARBA00004651"/>
    </source>
</evidence>
<keyword evidence="18" id="KW-1185">Reference proteome</keyword>
<name>A0A3S1C6K9_9CYAN</name>
<evidence type="ECO:0000256" key="6">
    <source>
        <dbReference type="ARBA" id="ARBA00022692"/>
    </source>
</evidence>
<reference evidence="17" key="1">
    <citation type="submission" date="2018-12" db="EMBL/GenBank/DDBJ databases">
        <authorList>
            <person name="Will S."/>
            <person name="Neumann-Schaal M."/>
            <person name="Henke P."/>
        </authorList>
    </citation>
    <scope>NUCLEOTIDE SEQUENCE</scope>
    <source>
        <strain evidence="17">PCC 7102</strain>
    </source>
</reference>
<evidence type="ECO:0000256" key="9">
    <source>
        <dbReference type="ARBA" id="ARBA00022984"/>
    </source>
</evidence>
<keyword evidence="12" id="KW-0046">Antibiotic resistance</keyword>
<evidence type="ECO:0000256" key="2">
    <source>
        <dbReference type="ARBA" id="ARBA00010621"/>
    </source>
</evidence>
<dbReference type="Pfam" id="PF02673">
    <property type="entry name" value="BacA"/>
    <property type="match status" value="1"/>
</dbReference>
<dbReference type="PANTHER" id="PTHR30622">
    <property type="entry name" value="UNDECAPRENYL-DIPHOSPHATASE"/>
    <property type="match status" value="1"/>
</dbReference>
<dbReference type="AlphaFoldDB" id="A0A3S1C6K9"/>
<evidence type="ECO:0000256" key="11">
    <source>
        <dbReference type="ARBA" id="ARBA00023136"/>
    </source>
</evidence>
<evidence type="ECO:0000256" key="16">
    <source>
        <dbReference type="ARBA" id="ARBA00047594"/>
    </source>
</evidence>
<comment type="caution">
    <text evidence="17">The sequence shown here is derived from an EMBL/GenBank/DDBJ whole genome shotgun (WGS) entry which is preliminary data.</text>
</comment>
<evidence type="ECO:0000256" key="3">
    <source>
        <dbReference type="ARBA" id="ARBA00012374"/>
    </source>
</evidence>
<keyword evidence="8" id="KW-0133">Cell shape</keyword>
<comment type="subcellular location">
    <subcellularLocation>
        <location evidence="1">Cell membrane</location>
        <topology evidence="1">Multi-pass membrane protein</topology>
    </subcellularLocation>
</comment>
<accession>A0A3S1C6K9</accession>
<protein>
    <recommendedName>
        <fullName evidence="4">Undecaprenyl-diphosphatase</fullName>
        <ecNumber evidence="3">3.6.1.27</ecNumber>
    </recommendedName>
    <alternativeName>
        <fullName evidence="15">Bacitracin resistance protein</fullName>
    </alternativeName>
    <alternativeName>
        <fullName evidence="14">Undecaprenyl pyrophosphate phosphatase</fullName>
    </alternativeName>
</protein>
<dbReference type="GO" id="GO:0050380">
    <property type="term" value="F:undecaprenyl-diphosphatase activity"/>
    <property type="evidence" value="ECO:0007669"/>
    <property type="project" value="UniProtKB-EC"/>
</dbReference>
<keyword evidence="6" id="KW-0812">Transmembrane</keyword>
<keyword evidence="10" id="KW-1133">Transmembrane helix</keyword>
<dbReference type="GO" id="GO:0046677">
    <property type="term" value="P:response to antibiotic"/>
    <property type="evidence" value="ECO:0007669"/>
    <property type="project" value="UniProtKB-KW"/>
</dbReference>
<comment type="similarity">
    <text evidence="2">Belongs to the UppP family.</text>
</comment>
<evidence type="ECO:0000256" key="8">
    <source>
        <dbReference type="ARBA" id="ARBA00022960"/>
    </source>
</evidence>
<evidence type="ECO:0000256" key="14">
    <source>
        <dbReference type="ARBA" id="ARBA00032707"/>
    </source>
</evidence>
<keyword evidence="7" id="KW-0378">Hydrolase</keyword>
<evidence type="ECO:0000256" key="13">
    <source>
        <dbReference type="ARBA" id="ARBA00023316"/>
    </source>
</evidence>
<reference evidence="17" key="2">
    <citation type="journal article" date="2019" name="Genome Biol. Evol.">
        <title>Day and night: Metabolic profiles and evolutionary relationships of six axenic non-marine cyanobacteria.</title>
        <authorList>
            <person name="Will S.E."/>
            <person name="Henke P."/>
            <person name="Boedeker C."/>
            <person name="Huang S."/>
            <person name="Brinkmann H."/>
            <person name="Rohde M."/>
            <person name="Jarek M."/>
            <person name="Friedl T."/>
            <person name="Seufert S."/>
            <person name="Schumacher M."/>
            <person name="Overmann J."/>
            <person name="Neumann-Schaal M."/>
            <person name="Petersen J."/>
        </authorList>
    </citation>
    <scope>NUCLEOTIDE SEQUENCE [LARGE SCALE GENOMIC DNA]</scope>
    <source>
        <strain evidence="17">PCC 7102</strain>
    </source>
</reference>
<dbReference type="EMBL" id="RSCL01000032">
    <property type="protein sequence ID" value="RUS97497.1"/>
    <property type="molecule type" value="Genomic_DNA"/>
</dbReference>
<dbReference type="PANTHER" id="PTHR30622:SF4">
    <property type="entry name" value="UNDECAPRENYL-DIPHOSPHATASE"/>
    <property type="match status" value="1"/>
</dbReference>
<evidence type="ECO:0000313" key="17">
    <source>
        <dbReference type="EMBL" id="RUS97497.1"/>
    </source>
</evidence>
<keyword evidence="5" id="KW-1003">Cell membrane</keyword>
<evidence type="ECO:0000313" key="18">
    <source>
        <dbReference type="Proteomes" id="UP000271624"/>
    </source>
</evidence>
<organism evidence="17 18">
    <name type="scientific">Dulcicalothrix desertica PCC 7102</name>
    <dbReference type="NCBI Taxonomy" id="232991"/>
    <lineage>
        <taxon>Bacteria</taxon>
        <taxon>Bacillati</taxon>
        <taxon>Cyanobacteriota</taxon>
        <taxon>Cyanophyceae</taxon>
        <taxon>Nostocales</taxon>
        <taxon>Calotrichaceae</taxon>
        <taxon>Dulcicalothrix</taxon>
    </lineage>
</organism>
<dbReference type="InterPro" id="IPR003824">
    <property type="entry name" value="UppP"/>
</dbReference>
<dbReference type="GO" id="GO:0071555">
    <property type="term" value="P:cell wall organization"/>
    <property type="evidence" value="ECO:0007669"/>
    <property type="project" value="UniProtKB-KW"/>
</dbReference>
<keyword evidence="11" id="KW-0472">Membrane</keyword>
<sequence length="65" mass="6910">MDTFIATASTNSDVDLGFVELGWFKVIILGIVQGITELLPISSTAHLRIVPALLGWTDPGSALNL</sequence>